<dbReference type="GO" id="GO:0015423">
    <property type="term" value="F:ABC-type maltose transporter activity"/>
    <property type="evidence" value="ECO:0007669"/>
    <property type="project" value="TreeGrafter"/>
</dbReference>
<dbReference type="PANTHER" id="PTHR43875">
    <property type="entry name" value="MALTODEXTRIN IMPORT ATP-BINDING PROTEIN MSMX"/>
    <property type="match status" value="1"/>
</dbReference>
<dbReference type="SUPFAM" id="SSF50331">
    <property type="entry name" value="MOP-like"/>
    <property type="match status" value="1"/>
</dbReference>
<dbReference type="AlphaFoldDB" id="A0A7T7KMS4"/>
<dbReference type="SUPFAM" id="SSF52540">
    <property type="entry name" value="P-loop containing nucleoside triphosphate hydrolases"/>
    <property type="match status" value="1"/>
</dbReference>
<evidence type="ECO:0000313" key="7">
    <source>
        <dbReference type="EMBL" id="QQM32136.1"/>
    </source>
</evidence>
<dbReference type="PROSITE" id="PS00211">
    <property type="entry name" value="ABC_TRANSPORTER_1"/>
    <property type="match status" value="1"/>
</dbReference>
<comment type="similarity">
    <text evidence="2">Belongs to the ABC transporter superfamily.</text>
</comment>
<dbReference type="PROSITE" id="PS50893">
    <property type="entry name" value="ABC_TRANSPORTER_2"/>
    <property type="match status" value="1"/>
</dbReference>
<dbReference type="GO" id="GO:0005524">
    <property type="term" value="F:ATP binding"/>
    <property type="evidence" value="ECO:0007669"/>
    <property type="project" value="UniProtKB-KW"/>
</dbReference>
<evidence type="ECO:0000256" key="3">
    <source>
        <dbReference type="ARBA" id="ARBA00022448"/>
    </source>
</evidence>
<dbReference type="InterPro" id="IPR017871">
    <property type="entry name" value="ABC_transporter-like_CS"/>
</dbReference>
<dbReference type="GO" id="GO:0055052">
    <property type="term" value="C:ATP-binding cassette (ABC) transporter complex, substrate-binding subunit-containing"/>
    <property type="evidence" value="ECO:0007669"/>
    <property type="project" value="TreeGrafter"/>
</dbReference>
<dbReference type="Pfam" id="PF08402">
    <property type="entry name" value="TOBE_2"/>
    <property type="match status" value="1"/>
</dbReference>
<dbReference type="EMBL" id="CP066786">
    <property type="protein sequence ID" value="QQM32136.1"/>
    <property type="molecule type" value="Genomic_DNA"/>
</dbReference>
<dbReference type="Gene3D" id="2.40.50.100">
    <property type="match status" value="1"/>
</dbReference>
<evidence type="ECO:0000256" key="1">
    <source>
        <dbReference type="ARBA" id="ARBA00004417"/>
    </source>
</evidence>
<dbReference type="InterPro" id="IPR015855">
    <property type="entry name" value="ABC_transpr_MalK-like"/>
</dbReference>
<reference evidence="7 8" key="1">
    <citation type="submission" date="2020-12" db="EMBL/GenBank/DDBJ databases">
        <authorList>
            <person name="Zheng R.K."/>
            <person name="Sun C.M."/>
        </authorList>
    </citation>
    <scope>NUCLEOTIDE SEQUENCE [LARGE SCALE GENOMIC DNA]</scope>
    <source>
        <strain evidence="7 8">ZRK001</strain>
    </source>
</reference>
<accession>A0A7T7KMS4</accession>
<dbReference type="GO" id="GO:1990060">
    <property type="term" value="C:maltose transport complex"/>
    <property type="evidence" value="ECO:0007669"/>
    <property type="project" value="TreeGrafter"/>
</dbReference>
<dbReference type="CDD" id="cd03301">
    <property type="entry name" value="ABC_MalK_N"/>
    <property type="match status" value="1"/>
</dbReference>
<proteinExistence type="inferred from homology"/>
<evidence type="ECO:0000256" key="4">
    <source>
        <dbReference type="ARBA" id="ARBA00022741"/>
    </source>
</evidence>
<comment type="subcellular location">
    <subcellularLocation>
        <location evidence="1">Cell inner membrane</location>
        <topology evidence="1">Peripheral membrane protein</topology>
    </subcellularLocation>
</comment>
<dbReference type="NCBIfam" id="NF008653">
    <property type="entry name" value="PRK11650.1"/>
    <property type="match status" value="1"/>
</dbReference>
<dbReference type="Pfam" id="PF00005">
    <property type="entry name" value="ABC_tran"/>
    <property type="match status" value="1"/>
</dbReference>
<dbReference type="InterPro" id="IPR012340">
    <property type="entry name" value="NA-bd_OB-fold"/>
</dbReference>
<dbReference type="PANTHER" id="PTHR43875:SF3">
    <property type="entry name" value="MALTOSE_MALTODEXTRIN IMPORT ATP-BINDING PROTEIN MALK"/>
    <property type="match status" value="1"/>
</dbReference>
<dbReference type="InterPro" id="IPR047641">
    <property type="entry name" value="ABC_transpr_MalK/UgpC-like"/>
</dbReference>
<dbReference type="InterPro" id="IPR003593">
    <property type="entry name" value="AAA+_ATPase"/>
</dbReference>
<name>A0A7T7KMS4_9HYPH</name>
<dbReference type="GO" id="GO:0016887">
    <property type="term" value="F:ATP hydrolysis activity"/>
    <property type="evidence" value="ECO:0007669"/>
    <property type="project" value="InterPro"/>
</dbReference>
<evidence type="ECO:0000313" key="8">
    <source>
        <dbReference type="Proteomes" id="UP000596083"/>
    </source>
</evidence>
<keyword evidence="3" id="KW-0813">Transport</keyword>
<gene>
    <name evidence="7" type="primary">ugpC</name>
    <name evidence="7" type="ORF">JET14_08320</name>
</gene>
<evidence type="ECO:0000259" key="6">
    <source>
        <dbReference type="PROSITE" id="PS50893"/>
    </source>
</evidence>
<dbReference type="KEGG" id="mlut:JET14_08320"/>
<dbReference type="InterPro" id="IPR008995">
    <property type="entry name" value="Mo/tungstate-bd_C_term_dom"/>
</dbReference>
<dbReference type="Gene3D" id="2.40.50.140">
    <property type="entry name" value="Nucleic acid-binding proteins"/>
    <property type="match status" value="1"/>
</dbReference>
<dbReference type="Proteomes" id="UP000596083">
    <property type="component" value="Chromosome"/>
</dbReference>
<dbReference type="Gene3D" id="3.40.50.300">
    <property type="entry name" value="P-loop containing nucleotide triphosphate hydrolases"/>
    <property type="match status" value="1"/>
</dbReference>
<evidence type="ECO:0000256" key="5">
    <source>
        <dbReference type="ARBA" id="ARBA00022840"/>
    </source>
</evidence>
<sequence length="361" mass="39238">MTGVSLKNIKKSYGGLEVVHGVDIEIEKGEFAVFVGPSGCGKSTLLRMIAGLEEISGGDLEIHGQRVNDVDPSNRGVAMVFQTYALYPHMTVDQNMGFGLRMNGTPKAEVARRVNEAAKILQIEDLLDRKPKQLSGGQRQRVAIGRAIVRHPQVFLFDEPLSNLDAELRVATRLELAKLHQQLAGSTMIYVTHDQVEAMTLADKIVVLRKGRVEQIGAPMELYENPANLFVAGFIGSPKMNFLDLEGGEDLTFRFRDKSAVTLSGEDAARTAVVGLRADQMTLTEPDRGHFTGTVSVVERLGESEFVYVATEWGQELVVRVPGGTNTPMGVATGVVLSGRTHFFDSEGRSLAGISLAADQN</sequence>
<organism evidence="7 8">
    <name type="scientific">Martelella lutilitoris</name>
    <dbReference type="NCBI Taxonomy" id="2583532"/>
    <lineage>
        <taxon>Bacteria</taxon>
        <taxon>Pseudomonadati</taxon>
        <taxon>Pseudomonadota</taxon>
        <taxon>Alphaproteobacteria</taxon>
        <taxon>Hyphomicrobiales</taxon>
        <taxon>Aurantimonadaceae</taxon>
        <taxon>Martelella</taxon>
    </lineage>
</organism>
<feature type="domain" description="ABC transporter" evidence="6">
    <location>
        <begin position="4"/>
        <end position="235"/>
    </location>
</feature>
<keyword evidence="5 7" id="KW-0067">ATP-binding</keyword>
<protein>
    <submittedName>
        <fullName evidence="7">sn-glycerol-3-phosphate ABC transporter ATP-binding protein UgpC</fullName>
    </submittedName>
</protein>
<dbReference type="RefSeq" id="WP_200337600.1">
    <property type="nucleotide sequence ID" value="NZ_CP066786.1"/>
</dbReference>
<dbReference type="InterPro" id="IPR027417">
    <property type="entry name" value="P-loop_NTPase"/>
</dbReference>
<dbReference type="SMART" id="SM00382">
    <property type="entry name" value="AAA"/>
    <property type="match status" value="1"/>
</dbReference>
<keyword evidence="4" id="KW-0547">Nucleotide-binding</keyword>
<dbReference type="InterPro" id="IPR013611">
    <property type="entry name" value="Transp-assoc_OB_typ2"/>
</dbReference>
<dbReference type="FunFam" id="3.40.50.300:FF:000042">
    <property type="entry name" value="Maltose/maltodextrin ABC transporter, ATP-binding protein"/>
    <property type="match status" value="1"/>
</dbReference>
<evidence type="ECO:0000256" key="2">
    <source>
        <dbReference type="ARBA" id="ARBA00005417"/>
    </source>
</evidence>
<dbReference type="InterPro" id="IPR003439">
    <property type="entry name" value="ABC_transporter-like_ATP-bd"/>
</dbReference>